<protein>
    <submittedName>
        <fullName evidence="1">3864_t:CDS:1</fullName>
    </submittedName>
</protein>
<sequence>MPSMKKKYPCKITFYGRKINRVIINPHAQKHQEHGGNLVLDESASVLDKTKYELCQIILACQQDNKFTIAKIAERIQLKEAGLTYVEAKLLVENGLSYNDDDFATYLKKDEWINAGLGFHSGYYCAYLRDIKQVDPE</sequence>
<dbReference type="Proteomes" id="UP001153678">
    <property type="component" value="Unassembled WGS sequence"/>
</dbReference>
<evidence type="ECO:0000313" key="2">
    <source>
        <dbReference type="Proteomes" id="UP001153678"/>
    </source>
</evidence>
<gene>
    <name evidence="1" type="ORF">FWILDA_LOCUS14463</name>
</gene>
<accession>A0A9W4WVM9</accession>
<keyword evidence="2" id="KW-1185">Reference proteome</keyword>
<organism evidence="1 2">
    <name type="scientific">Funneliformis geosporum</name>
    <dbReference type="NCBI Taxonomy" id="1117311"/>
    <lineage>
        <taxon>Eukaryota</taxon>
        <taxon>Fungi</taxon>
        <taxon>Fungi incertae sedis</taxon>
        <taxon>Mucoromycota</taxon>
        <taxon>Glomeromycotina</taxon>
        <taxon>Glomeromycetes</taxon>
        <taxon>Glomerales</taxon>
        <taxon>Glomeraceae</taxon>
        <taxon>Funneliformis</taxon>
    </lineage>
</organism>
<reference evidence="1" key="1">
    <citation type="submission" date="2022-08" db="EMBL/GenBank/DDBJ databases">
        <authorList>
            <person name="Kallberg Y."/>
            <person name="Tangrot J."/>
            <person name="Rosling A."/>
        </authorList>
    </citation>
    <scope>NUCLEOTIDE SEQUENCE</scope>
    <source>
        <strain evidence="1">Wild A</strain>
    </source>
</reference>
<dbReference type="EMBL" id="CAMKVN010006388">
    <property type="protein sequence ID" value="CAI2190214.1"/>
    <property type="molecule type" value="Genomic_DNA"/>
</dbReference>
<comment type="caution">
    <text evidence="1">The sequence shown here is derived from an EMBL/GenBank/DDBJ whole genome shotgun (WGS) entry which is preliminary data.</text>
</comment>
<name>A0A9W4WVM9_9GLOM</name>
<dbReference type="AlphaFoldDB" id="A0A9W4WVM9"/>
<evidence type="ECO:0000313" key="1">
    <source>
        <dbReference type="EMBL" id="CAI2190214.1"/>
    </source>
</evidence>
<proteinExistence type="predicted"/>